<dbReference type="SUPFAM" id="SSF89155">
    <property type="entry name" value="TorD-like"/>
    <property type="match status" value="1"/>
</dbReference>
<reference evidence="2" key="1">
    <citation type="journal article" date="2019" name="Int. J. Syst. Evol. Microbiol.">
        <title>The Global Catalogue of Microorganisms (GCM) 10K type strain sequencing project: providing services to taxonomists for standard genome sequencing and annotation.</title>
        <authorList>
            <consortium name="The Broad Institute Genomics Platform"/>
            <consortium name="The Broad Institute Genome Sequencing Center for Infectious Disease"/>
            <person name="Wu L."/>
            <person name="Ma J."/>
        </authorList>
    </citation>
    <scope>NUCLEOTIDE SEQUENCE [LARGE SCALE GENOMIC DNA]</scope>
    <source>
        <strain evidence="2">TISTR 1535</strain>
    </source>
</reference>
<comment type="caution">
    <text evidence="1">The sequence shown here is derived from an EMBL/GenBank/DDBJ whole genome shotgun (WGS) entry which is preliminary data.</text>
</comment>
<dbReference type="Proteomes" id="UP001597502">
    <property type="component" value="Unassembled WGS sequence"/>
</dbReference>
<proteinExistence type="predicted"/>
<dbReference type="InterPro" id="IPR003765">
    <property type="entry name" value="NO3_reductase_chaperone_NarJ"/>
</dbReference>
<accession>A0ABW5VB21</accession>
<protein>
    <submittedName>
        <fullName evidence="1">Nitrate reductase molybdenum cofactor assembly chaperone</fullName>
    </submittedName>
</protein>
<evidence type="ECO:0000313" key="1">
    <source>
        <dbReference type="EMBL" id="MFD2761749.1"/>
    </source>
</evidence>
<name>A0ABW5VB21_9BACI</name>
<dbReference type="PANTHER" id="PTHR43680:SF2">
    <property type="entry name" value="NITRATE REDUCTASE MOLYBDENUM COFACTOR ASSEMBLY CHAPERONE NARJ"/>
    <property type="match status" value="1"/>
</dbReference>
<organism evidence="1 2">
    <name type="scientific">Lentibacillus juripiscarius</name>
    <dbReference type="NCBI Taxonomy" id="257446"/>
    <lineage>
        <taxon>Bacteria</taxon>
        <taxon>Bacillati</taxon>
        <taxon>Bacillota</taxon>
        <taxon>Bacilli</taxon>
        <taxon>Bacillales</taxon>
        <taxon>Bacillaceae</taxon>
        <taxon>Lentibacillus</taxon>
    </lineage>
</organism>
<gene>
    <name evidence="1" type="ORF">ACFSUO_12390</name>
</gene>
<sequence length="197" mass="22658">MKAYQQTVLMAASRLLGYPTREDLYDVETLVKTMDGPESVKQMLRDAAESICRKPLHDLEELYVATFDLNEKAGLYLSAHEFGDSPKRGAALIKLQKTVNQAGYERVGDELADYIPMLYELIAVTSDDVNHERLLKRLGAVTQRIFNHLPETNPYYGIFSVLMQEIFEQPSESDLEKMEREREEADLEELPYPIMYN</sequence>
<dbReference type="RefSeq" id="WP_382394568.1">
    <property type="nucleotide sequence ID" value="NZ_JBHUNA010000028.1"/>
</dbReference>
<keyword evidence="2" id="KW-1185">Reference proteome</keyword>
<evidence type="ECO:0000313" key="2">
    <source>
        <dbReference type="Proteomes" id="UP001597502"/>
    </source>
</evidence>
<dbReference type="EMBL" id="JBHUNA010000028">
    <property type="protein sequence ID" value="MFD2761749.1"/>
    <property type="molecule type" value="Genomic_DNA"/>
</dbReference>
<dbReference type="InterPro" id="IPR036411">
    <property type="entry name" value="TorD-like_sf"/>
</dbReference>
<dbReference type="PANTHER" id="PTHR43680">
    <property type="entry name" value="NITRATE REDUCTASE MOLYBDENUM COFACTOR ASSEMBLY CHAPERONE"/>
    <property type="match status" value="1"/>
</dbReference>